<reference evidence="9" key="1">
    <citation type="submission" date="2023-10" db="EMBL/GenBank/DDBJ databases">
        <authorList>
            <person name="Hackl T."/>
        </authorList>
    </citation>
    <scope>NUCLEOTIDE SEQUENCE</scope>
</reference>
<dbReference type="InterPro" id="IPR007632">
    <property type="entry name" value="Anoctamin"/>
</dbReference>
<dbReference type="InterPro" id="IPR049456">
    <property type="entry name" value="Anoctamin_N_fung"/>
</dbReference>
<evidence type="ECO:0000256" key="1">
    <source>
        <dbReference type="ARBA" id="ARBA00004141"/>
    </source>
</evidence>
<evidence type="ECO:0000313" key="9">
    <source>
        <dbReference type="EMBL" id="CAJ2512348.1"/>
    </source>
</evidence>
<evidence type="ECO:0000313" key="10">
    <source>
        <dbReference type="Proteomes" id="UP001295740"/>
    </source>
</evidence>
<dbReference type="AlphaFoldDB" id="A0AAI8YPI2"/>
<feature type="compositionally biased region" description="Basic and acidic residues" evidence="5">
    <location>
        <begin position="675"/>
        <end position="692"/>
    </location>
</feature>
<dbReference type="GO" id="GO:0005254">
    <property type="term" value="F:chloride channel activity"/>
    <property type="evidence" value="ECO:0007669"/>
    <property type="project" value="TreeGrafter"/>
</dbReference>
<dbReference type="PANTHER" id="PTHR12308">
    <property type="entry name" value="ANOCTAMIN"/>
    <property type="match status" value="1"/>
</dbReference>
<dbReference type="EMBL" id="CAUWAG010000019">
    <property type="protein sequence ID" value="CAJ2512348.1"/>
    <property type="molecule type" value="Genomic_DNA"/>
</dbReference>
<keyword evidence="4 6" id="KW-0472">Membrane</keyword>
<evidence type="ECO:0000256" key="6">
    <source>
        <dbReference type="SAM" id="Phobius"/>
    </source>
</evidence>
<organism evidence="9 10">
    <name type="scientific">Anthostomella pinea</name>
    <dbReference type="NCBI Taxonomy" id="933095"/>
    <lineage>
        <taxon>Eukaryota</taxon>
        <taxon>Fungi</taxon>
        <taxon>Dikarya</taxon>
        <taxon>Ascomycota</taxon>
        <taxon>Pezizomycotina</taxon>
        <taxon>Sordariomycetes</taxon>
        <taxon>Xylariomycetidae</taxon>
        <taxon>Xylariales</taxon>
        <taxon>Xylariaceae</taxon>
        <taxon>Anthostomella</taxon>
    </lineage>
</organism>
<feature type="transmembrane region" description="Helical" evidence="6">
    <location>
        <begin position="373"/>
        <end position="397"/>
    </location>
</feature>
<feature type="transmembrane region" description="Helical" evidence="6">
    <location>
        <begin position="439"/>
        <end position="460"/>
    </location>
</feature>
<keyword evidence="3 6" id="KW-1133">Transmembrane helix</keyword>
<feature type="transmembrane region" description="Helical" evidence="6">
    <location>
        <begin position="606"/>
        <end position="625"/>
    </location>
</feature>
<feature type="region of interest" description="Disordered" evidence="5">
    <location>
        <begin position="657"/>
        <end position="707"/>
    </location>
</feature>
<dbReference type="InterPro" id="IPR049452">
    <property type="entry name" value="Anoctamin_TM"/>
</dbReference>
<dbReference type="Proteomes" id="UP001295740">
    <property type="component" value="Unassembled WGS sequence"/>
</dbReference>
<name>A0AAI8YPI2_9PEZI</name>
<feature type="transmembrane region" description="Helical" evidence="6">
    <location>
        <begin position="573"/>
        <end position="594"/>
    </location>
</feature>
<dbReference type="GO" id="GO:0032541">
    <property type="term" value="C:cortical endoplasmic reticulum"/>
    <property type="evidence" value="ECO:0007669"/>
    <property type="project" value="TreeGrafter"/>
</dbReference>
<gene>
    <name evidence="9" type="ORF">KHLLAP_LOCUS12816</name>
</gene>
<dbReference type="GO" id="GO:0016020">
    <property type="term" value="C:membrane"/>
    <property type="evidence" value="ECO:0007669"/>
    <property type="project" value="UniProtKB-SubCell"/>
</dbReference>
<feature type="domain" description="Anoctamin alpha-beta plait" evidence="8">
    <location>
        <begin position="23"/>
        <end position="147"/>
    </location>
</feature>
<feature type="transmembrane region" description="Helical" evidence="6">
    <location>
        <begin position="295"/>
        <end position="319"/>
    </location>
</feature>
<comment type="caution">
    <text evidence="9">The sequence shown here is derived from an EMBL/GenBank/DDBJ whole genome shotgun (WGS) entry which is preliminary data.</text>
</comment>
<sequence>MASLKALYASDGLDRPEFKTNMNVDYVIHYKIAADKAQTEAGFTQLIEALTKVGLASEVRNGDESSVLVFVKVASDKYLNTHIYRERVQDWLYGVRATSLEKDLDKAFESEPVSEAERLRTVYLLMTKPKNEGGAGITPKTGQWEQVVSIFPLHDHKFNSSWIKEWSTKYYLNDQDLNRIRNRFGERVAFYFAFLQSYFAFLLFPASFGFAAWLILGRYSWTYAIVNSLWSVIFFEWWKKKEVDLAVQWGVRGVSRIQHPRTQFQWDHEAADPVTGEPTKVYSPIKRLQTQLLQVPFALACVSILGALYVFCFGIEIFISEVYNGPFKSYLTFTPTVILTAFTPMLSTVLGNFAEKLTEAENYETNDAHQAALIRKIFIINFITSYTPLLLSAFVYMPFGNLMVPYLDIFKITAEKLSSEKVIITQGFEINPDRLKKQIIYFTVTAQIVNLALEVVVPYVKRKAFKEVEKVESKMTKKDNQAAASQDAPEERAFLKRVRNEAELDVYDVAGDYREMVVQFGYLALFSAIWPLTPLSFLINNWVELRSDALKIAVSSQRPIPWRADSIGPWLEALGFLSWFGTMVSSAIVFLFSGDAEGPGGDPSNVNVWGLLLCILLAEHFYLGAQALVRHALSQIDSPGLQKERAERFTMRKRLLEDSLGPEATDRPVPPTAQKGEKITREALEAEARKESTGGGRTPEQSFWLRQQGMDETIQIGRKLISQAKTEKN</sequence>
<comment type="subcellular location">
    <subcellularLocation>
        <location evidence="1">Membrane</location>
        <topology evidence="1">Multi-pass membrane protein</topology>
    </subcellularLocation>
</comment>
<evidence type="ECO:0000256" key="4">
    <source>
        <dbReference type="ARBA" id="ARBA00023136"/>
    </source>
</evidence>
<dbReference type="Pfam" id="PF20877">
    <property type="entry name" value="Anoctamin_N"/>
    <property type="match status" value="1"/>
</dbReference>
<evidence type="ECO:0000256" key="2">
    <source>
        <dbReference type="ARBA" id="ARBA00022692"/>
    </source>
</evidence>
<feature type="domain" description="Anoctamin transmembrane" evidence="7">
    <location>
        <begin position="180"/>
        <end position="647"/>
    </location>
</feature>
<evidence type="ECO:0000259" key="7">
    <source>
        <dbReference type="Pfam" id="PF04547"/>
    </source>
</evidence>
<feature type="transmembrane region" description="Helical" evidence="6">
    <location>
        <begin position="221"/>
        <end position="238"/>
    </location>
</feature>
<keyword evidence="10" id="KW-1185">Reference proteome</keyword>
<feature type="transmembrane region" description="Helical" evidence="6">
    <location>
        <begin position="188"/>
        <end position="215"/>
    </location>
</feature>
<keyword evidence="2 6" id="KW-0812">Transmembrane</keyword>
<accession>A0AAI8YPI2</accession>
<evidence type="ECO:0000256" key="3">
    <source>
        <dbReference type="ARBA" id="ARBA00022989"/>
    </source>
</evidence>
<feature type="transmembrane region" description="Helical" evidence="6">
    <location>
        <begin position="331"/>
        <end position="353"/>
    </location>
</feature>
<dbReference type="Pfam" id="PF04547">
    <property type="entry name" value="Anoctamin"/>
    <property type="match status" value="1"/>
</dbReference>
<evidence type="ECO:0000256" key="5">
    <source>
        <dbReference type="SAM" id="MobiDB-lite"/>
    </source>
</evidence>
<proteinExistence type="predicted"/>
<evidence type="ECO:0000259" key="8">
    <source>
        <dbReference type="Pfam" id="PF20877"/>
    </source>
</evidence>
<dbReference type="PANTHER" id="PTHR12308:SF73">
    <property type="entry name" value="ANOCTAMIN"/>
    <property type="match status" value="1"/>
</dbReference>
<protein>
    <submittedName>
        <fullName evidence="9">Uu.00g053630.m01.CDS01</fullName>
    </submittedName>
</protein>